<dbReference type="EMBL" id="JAGMUV010000001">
    <property type="protein sequence ID" value="KAH7176391.1"/>
    <property type="molecule type" value="Genomic_DNA"/>
</dbReference>
<organism evidence="1 2">
    <name type="scientific">Dactylonectria macrodidyma</name>
    <dbReference type="NCBI Taxonomy" id="307937"/>
    <lineage>
        <taxon>Eukaryota</taxon>
        <taxon>Fungi</taxon>
        <taxon>Dikarya</taxon>
        <taxon>Ascomycota</taxon>
        <taxon>Pezizomycotina</taxon>
        <taxon>Sordariomycetes</taxon>
        <taxon>Hypocreomycetidae</taxon>
        <taxon>Hypocreales</taxon>
        <taxon>Nectriaceae</taxon>
        <taxon>Dactylonectria</taxon>
    </lineage>
</organism>
<dbReference type="AlphaFoldDB" id="A0A9P9FW36"/>
<protein>
    <submittedName>
        <fullName evidence="1">Uncharacterized protein</fullName>
    </submittedName>
</protein>
<evidence type="ECO:0000313" key="2">
    <source>
        <dbReference type="Proteomes" id="UP000738349"/>
    </source>
</evidence>
<comment type="caution">
    <text evidence="1">The sequence shown here is derived from an EMBL/GenBank/DDBJ whole genome shotgun (WGS) entry which is preliminary data.</text>
</comment>
<dbReference type="Proteomes" id="UP000738349">
    <property type="component" value="Unassembled WGS sequence"/>
</dbReference>
<accession>A0A9P9FW36</accession>
<proteinExistence type="predicted"/>
<sequence length="255" mass="28386">MANQGNAPPPDAMPHGLDGFDFITQSTVGESDIGVTGTQRLQVRHLTPVYTLGPIMQEPTPAVAPMWGVHVEEAFNSAENTTNTSSVDAIQPPTDPASWQRRLRQDWDHHQEALRTSLNSIQDGFLEPASQSLLATTTWLVNRVPDLGLDIDPQDPSTAEAVFTARLGVWKALNYAWLALCSKQLELMRSQPQARGAIMCRATISHMGNELVRLCDILQKDGLVDYEYGIWEEEIMEELILCLDQYDYILAPLQT</sequence>
<keyword evidence="2" id="KW-1185">Reference proteome</keyword>
<gene>
    <name evidence="1" type="ORF">EDB81DRAFT_751758</name>
</gene>
<dbReference type="OrthoDB" id="5552418at2759"/>
<evidence type="ECO:0000313" key="1">
    <source>
        <dbReference type="EMBL" id="KAH7176391.1"/>
    </source>
</evidence>
<reference evidence="1" key="1">
    <citation type="journal article" date="2021" name="Nat. Commun.">
        <title>Genetic determinants of endophytism in the Arabidopsis root mycobiome.</title>
        <authorList>
            <person name="Mesny F."/>
            <person name="Miyauchi S."/>
            <person name="Thiergart T."/>
            <person name="Pickel B."/>
            <person name="Atanasova L."/>
            <person name="Karlsson M."/>
            <person name="Huettel B."/>
            <person name="Barry K.W."/>
            <person name="Haridas S."/>
            <person name="Chen C."/>
            <person name="Bauer D."/>
            <person name="Andreopoulos W."/>
            <person name="Pangilinan J."/>
            <person name="LaButti K."/>
            <person name="Riley R."/>
            <person name="Lipzen A."/>
            <person name="Clum A."/>
            <person name="Drula E."/>
            <person name="Henrissat B."/>
            <person name="Kohler A."/>
            <person name="Grigoriev I.V."/>
            <person name="Martin F.M."/>
            <person name="Hacquard S."/>
        </authorList>
    </citation>
    <scope>NUCLEOTIDE SEQUENCE</scope>
    <source>
        <strain evidence="1">MPI-CAGE-AT-0147</strain>
    </source>
</reference>
<name>A0A9P9FW36_9HYPO</name>